<dbReference type="SUPFAM" id="SSF116726">
    <property type="entry name" value="TrkA C-terminal domain-like"/>
    <property type="match status" value="2"/>
</dbReference>
<feature type="transmembrane region" description="Helical" evidence="7">
    <location>
        <begin position="421"/>
        <end position="454"/>
    </location>
</feature>
<comment type="subcellular location">
    <subcellularLocation>
        <location evidence="1">Membrane</location>
        <topology evidence="1">Multi-pass membrane protein</topology>
    </subcellularLocation>
</comment>
<dbReference type="InterPro" id="IPR004680">
    <property type="entry name" value="Cit_transptr-like_dom"/>
</dbReference>
<dbReference type="PANTHER" id="PTHR43652">
    <property type="entry name" value="BASIC AMINO ACID ANTIPORTER YFCC-RELATED"/>
    <property type="match status" value="1"/>
</dbReference>
<dbReference type="OrthoDB" id="9765532at2"/>
<feature type="transmembrane region" description="Helical" evidence="7">
    <location>
        <begin position="51"/>
        <end position="74"/>
    </location>
</feature>
<keyword evidence="10" id="KW-1185">Reference proteome</keyword>
<dbReference type="InterPro" id="IPR036721">
    <property type="entry name" value="RCK_C_sf"/>
</dbReference>
<feature type="transmembrane region" description="Helical" evidence="7">
    <location>
        <begin position="169"/>
        <end position="189"/>
    </location>
</feature>
<dbReference type="InterPro" id="IPR031312">
    <property type="entry name" value="Na/sul_symport_CS"/>
</dbReference>
<dbReference type="PANTHER" id="PTHR43652:SF1">
    <property type="entry name" value="RESPONSE REGULATOR"/>
    <property type="match status" value="1"/>
</dbReference>
<dbReference type="STRING" id="1089305.SAMN05444148_2659"/>
<dbReference type="Gene3D" id="3.30.70.1450">
    <property type="entry name" value="Regulator of K+ conductance, C-terminal domain"/>
    <property type="match status" value="2"/>
</dbReference>
<evidence type="ECO:0000256" key="4">
    <source>
        <dbReference type="ARBA" id="ARBA00022737"/>
    </source>
</evidence>
<feature type="transmembrane region" description="Helical" evidence="7">
    <location>
        <begin position="590"/>
        <end position="610"/>
    </location>
</feature>
<dbReference type="PROSITE" id="PS01271">
    <property type="entry name" value="NA_SULFATE"/>
    <property type="match status" value="1"/>
</dbReference>
<evidence type="ECO:0000256" key="2">
    <source>
        <dbReference type="ARBA" id="ARBA00022448"/>
    </source>
</evidence>
<keyword evidence="4" id="KW-0677">Repeat</keyword>
<evidence type="ECO:0000256" key="7">
    <source>
        <dbReference type="SAM" id="Phobius"/>
    </source>
</evidence>
<dbReference type="InterPro" id="IPR006037">
    <property type="entry name" value="RCK_C"/>
</dbReference>
<keyword evidence="2" id="KW-0813">Transport</keyword>
<dbReference type="Proteomes" id="UP000184522">
    <property type="component" value="Unassembled WGS sequence"/>
</dbReference>
<dbReference type="AlphaFoldDB" id="A0A1M5UZ55"/>
<protein>
    <submittedName>
        <fullName evidence="9">Citrate transporter</fullName>
    </submittedName>
</protein>
<dbReference type="Pfam" id="PF02080">
    <property type="entry name" value="TrkA_C"/>
    <property type="match status" value="1"/>
</dbReference>
<keyword evidence="5 7" id="KW-1133">Transmembrane helix</keyword>
<feature type="transmembrane region" description="Helical" evidence="7">
    <location>
        <begin position="466"/>
        <end position="485"/>
    </location>
</feature>
<dbReference type="EMBL" id="FQWS01000002">
    <property type="protein sequence ID" value="SHH68282.1"/>
    <property type="molecule type" value="Genomic_DNA"/>
</dbReference>
<organism evidence="9 10">
    <name type="scientific">Winogradskyella jejuensis</name>
    <dbReference type="NCBI Taxonomy" id="1089305"/>
    <lineage>
        <taxon>Bacteria</taxon>
        <taxon>Pseudomonadati</taxon>
        <taxon>Bacteroidota</taxon>
        <taxon>Flavobacteriia</taxon>
        <taxon>Flavobacteriales</taxon>
        <taxon>Flavobacteriaceae</taxon>
        <taxon>Winogradskyella</taxon>
    </lineage>
</organism>
<evidence type="ECO:0000256" key="3">
    <source>
        <dbReference type="ARBA" id="ARBA00022692"/>
    </source>
</evidence>
<dbReference type="GO" id="GO:0006813">
    <property type="term" value="P:potassium ion transport"/>
    <property type="evidence" value="ECO:0007669"/>
    <property type="project" value="InterPro"/>
</dbReference>
<feature type="domain" description="RCK C-terminal" evidence="8">
    <location>
        <begin position="317"/>
        <end position="399"/>
    </location>
</feature>
<dbReference type="RefSeq" id="WP_073087206.1">
    <property type="nucleotide sequence ID" value="NZ_FQWS01000002.1"/>
</dbReference>
<dbReference type="PROSITE" id="PS51202">
    <property type="entry name" value="RCK_C"/>
    <property type="match status" value="1"/>
</dbReference>
<accession>A0A1M5UZ55</accession>
<gene>
    <name evidence="9" type="ORF">SAMN05444148_2659</name>
</gene>
<evidence type="ECO:0000256" key="6">
    <source>
        <dbReference type="ARBA" id="ARBA00023136"/>
    </source>
</evidence>
<evidence type="ECO:0000256" key="5">
    <source>
        <dbReference type="ARBA" id="ARBA00022989"/>
    </source>
</evidence>
<feature type="transmembrane region" description="Helical" evidence="7">
    <location>
        <begin position="12"/>
        <end position="39"/>
    </location>
</feature>
<evidence type="ECO:0000313" key="10">
    <source>
        <dbReference type="Proteomes" id="UP000184522"/>
    </source>
</evidence>
<keyword evidence="3 7" id="KW-0812">Transmembrane</keyword>
<feature type="transmembrane region" description="Helical" evidence="7">
    <location>
        <begin position="497"/>
        <end position="518"/>
    </location>
</feature>
<reference evidence="10" key="1">
    <citation type="submission" date="2016-11" db="EMBL/GenBank/DDBJ databases">
        <authorList>
            <person name="Varghese N."/>
            <person name="Submissions S."/>
        </authorList>
    </citation>
    <scope>NUCLEOTIDE SEQUENCE [LARGE SCALE GENOMIC DNA]</scope>
    <source>
        <strain evidence="10">DSM 25330</strain>
    </source>
</reference>
<sequence>MSLMLIILSVTILLFIWGKFTPDIIALLSMLSLFLFGILDLNETLSGFSNPTVIMIAALFIIGEGLSQTGWTALAGEKFMQLAGKSITRLLVITSLGAGVLSGIVSNTGTVATLMPVTISSAWSIGTLPSKLLMPIAFGSNTGGLLTLTGTPPNIIVNNTMIDSGLEGFSFFEFGLIGLPLLIIALLYFRYIGYKLLPSNKTNNKPVDISSTLHKWIEAYKVDDNYYRLRVRSVSPLLNTKIGDWDFEKEHRVAIIRIKRRHPNFLKGNEAFIEFPTNSTEFLYHDIITVKGDTEAINALMIKFRLGLLPLEPIEEELKTNLINQEVGMAEILVTPKSVLVGRKIKLGNFFQRFGVQLMAASRNNKPFTEREITVKAGDAYLVRGIWSDIEQLKEHHENLVICGSPEGIAKTVTQLSIKSYIALFALVLMITLLVFKIVPGAVAALISAGIVLISGSVPIAKAYKGISWISVVMIAAMIPMGIALQKTGTAQLIASGLVKTLGSFHPVALLAGVFLLTTTFSQVINNSATAVLMAPIVLIAAKTLNLSAAPFMIAVAISASTAFLTPVGTTTNAMVMTAGGYKFQDYLKVGAPLLLLFLITTLLLVPLIWPF</sequence>
<evidence type="ECO:0000259" key="8">
    <source>
        <dbReference type="PROSITE" id="PS51202"/>
    </source>
</evidence>
<evidence type="ECO:0000256" key="1">
    <source>
        <dbReference type="ARBA" id="ARBA00004141"/>
    </source>
</evidence>
<name>A0A1M5UZ55_9FLAO</name>
<feature type="transmembrane region" description="Helical" evidence="7">
    <location>
        <begin position="524"/>
        <end position="542"/>
    </location>
</feature>
<proteinExistence type="predicted"/>
<evidence type="ECO:0000313" key="9">
    <source>
        <dbReference type="EMBL" id="SHH68282.1"/>
    </source>
</evidence>
<dbReference type="InterPro" id="IPR051679">
    <property type="entry name" value="DASS-Related_Transporters"/>
</dbReference>
<dbReference type="Pfam" id="PF03600">
    <property type="entry name" value="CitMHS"/>
    <property type="match status" value="1"/>
</dbReference>
<dbReference type="GO" id="GO:0005886">
    <property type="term" value="C:plasma membrane"/>
    <property type="evidence" value="ECO:0007669"/>
    <property type="project" value="TreeGrafter"/>
</dbReference>
<dbReference type="GO" id="GO:0008324">
    <property type="term" value="F:monoatomic cation transmembrane transporter activity"/>
    <property type="evidence" value="ECO:0007669"/>
    <property type="project" value="InterPro"/>
</dbReference>
<feature type="transmembrane region" description="Helical" evidence="7">
    <location>
        <begin position="549"/>
        <end position="570"/>
    </location>
</feature>
<feature type="transmembrane region" description="Helical" evidence="7">
    <location>
        <begin position="86"/>
        <end position="105"/>
    </location>
</feature>
<keyword evidence="6 7" id="KW-0472">Membrane</keyword>